<evidence type="ECO:0000313" key="1">
    <source>
        <dbReference type="EMBL" id="RJT91768.1"/>
    </source>
</evidence>
<dbReference type="EMBL" id="QZVS01000040">
    <property type="protein sequence ID" value="RJT91768.1"/>
    <property type="molecule type" value="Genomic_DNA"/>
</dbReference>
<dbReference type="RefSeq" id="WP_119970637.1">
    <property type="nucleotide sequence ID" value="NZ_JBHSQA010000038.1"/>
</dbReference>
<accession>A0A3A5MX02</accession>
<reference evidence="1 2" key="1">
    <citation type="submission" date="2018-09" db="EMBL/GenBank/DDBJ databases">
        <title>Novel species of Cryobacterium.</title>
        <authorList>
            <person name="Liu Q."/>
            <person name="Xin Y.-H."/>
        </authorList>
    </citation>
    <scope>NUCLEOTIDE SEQUENCE [LARGE SCALE GENOMIC DNA]</scope>
    <source>
        <strain evidence="1 2">Hh39</strain>
    </source>
</reference>
<name>A0A3A5MX02_9MICO</name>
<protein>
    <submittedName>
        <fullName evidence="1">Uncharacterized protein</fullName>
    </submittedName>
</protein>
<dbReference type="AlphaFoldDB" id="A0A3A5MX02"/>
<evidence type="ECO:0000313" key="2">
    <source>
        <dbReference type="Proteomes" id="UP000272015"/>
    </source>
</evidence>
<dbReference type="OrthoDB" id="5120955at2"/>
<organism evidence="1 2">
    <name type="scientific">Cryobacterium melibiosiphilum</name>
    <dbReference type="NCBI Taxonomy" id="995039"/>
    <lineage>
        <taxon>Bacteria</taxon>
        <taxon>Bacillati</taxon>
        <taxon>Actinomycetota</taxon>
        <taxon>Actinomycetes</taxon>
        <taxon>Micrococcales</taxon>
        <taxon>Microbacteriaceae</taxon>
        <taxon>Cryobacterium</taxon>
    </lineage>
</organism>
<keyword evidence="2" id="KW-1185">Reference proteome</keyword>
<comment type="caution">
    <text evidence="1">The sequence shown here is derived from an EMBL/GenBank/DDBJ whole genome shotgun (WGS) entry which is preliminary data.</text>
</comment>
<sequence length="89" mass="9540">MTFLVHINEYRYAVDGAAIADVQARILKAVQAGGEFVDFCVAGGTPVKVLVTPASAVRIEQLPPTAEPLDGDDQLSDFSFFPDMDLLLA</sequence>
<dbReference type="Proteomes" id="UP000272015">
    <property type="component" value="Unassembled WGS sequence"/>
</dbReference>
<gene>
    <name evidence="1" type="ORF">D6T64_01185</name>
</gene>
<proteinExistence type="predicted"/>